<dbReference type="AlphaFoldDB" id="A0A3S4MEF6"/>
<dbReference type="PANTHER" id="PTHR33490">
    <property type="entry name" value="BLR5614 PROTEIN-RELATED"/>
    <property type="match status" value="1"/>
</dbReference>
<dbReference type="InterPro" id="IPR002931">
    <property type="entry name" value="Transglutaminase-like"/>
</dbReference>
<dbReference type="InterPro" id="IPR013589">
    <property type="entry name" value="Bac_transglu_N"/>
</dbReference>
<dbReference type="Proteomes" id="UP000288071">
    <property type="component" value="Unassembled WGS sequence"/>
</dbReference>
<feature type="domain" description="Transglutaminase-like" evidence="1">
    <location>
        <begin position="176"/>
        <end position="247"/>
    </location>
</feature>
<dbReference type="InterPro" id="IPR038765">
    <property type="entry name" value="Papain-like_cys_pep_sf"/>
</dbReference>
<dbReference type="Pfam" id="PF08379">
    <property type="entry name" value="Bact_transglu_N"/>
    <property type="match status" value="1"/>
</dbReference>
<name>A0A3S4MEF6_9RHOB</name>
<dbReference type="RefSeq" id="WP_128157512.1">
    <property type="nucleotide sequence ID" value="NZ_JBHSOM010000012.1"/>
</dbReference>
<proteinExistence type="predicted"/>
<reference evidence="2" key="1">
    <citation type="submission" date="2019-01" db="EMBL/GenBank/DDBJ databases">
        <title>Sinorhodobacter populi sp. nov. isolated from the symptomatic bark tissue of Populus euramericana canker.</title>
        <authorList>
            <person name="Xu G."/>
        </authorList>
    </citation>
    <scope>NUCLEOTIDE SEQUENCE [LARGE SCALE GENOMIC DNA]</scope>
    <source>
        <strain evidence="2">CGMCC 1.12963</strain>
    </source>
</reference>
<evidence type="ECO:0000259" key="1">
    <source>
        <dbReference type="SMART" id="SM00460"/>
    </source>
</evidence>
<organism evidence="2 3">
    <name type="scientific">Paenirhodobacter huangdaonensis</name>
    <dbReference type="NCBI Taxonomy" id="2501515"/>
    <lineage>
        <taxon>Bacteria</taxon>
        <taxon>Pseudomonadati</taxon>
        <taxon>Pseudomonadota</taxon>
        <taxon>Alphaproteobacteria</taxon>
        <taxon>Rhodobacterales</taxon>
        <taxon>Rhodobacter group</taxon>
        <taxon>Paenirhodobacter</taxon>
    </lineage>
</organism>
<accession>A0A3S4MEF6</accession>
<reference evidence="2" key="2">
    <citation type="submission" date="2019-01" db="EMBL/GenBank/DDBJ databases">
        <authorList>
            <person name="Li Y."/>
        </authorList>
    </citation>
    <scope>NUCLEOTIDE SEQUENCE [LARGE SCALE GENOMIC DNA]</scope>
    <source>
        <strain evidence="2">CGMCC 1.12963</strain>
    </source>
</reference>
<evidence type="ECO:0000313" key="3">
    <source>
        <dbReference type="Proteomes" id="UP000288071"/>
    </source>
</evidence>
<gene>
    <name evidence="2" type="ORF">EOW66_17135</name>
</gene>
<dbReference type="SUPFAM" id="SSF54001">
    <property type="entry name" value="Cysteine proteinases"/>
    <property type="match status" value="1"/>
</dbReference>
<dbReference type="EMBL" id="SAVA01000012">
    <property type="protein sequence ID" value="RWR49252.1"/>
    <property type="molecule type" value="Genomic_DNA"/>
</dbReference>
<keyword evidence="3" id="KW-1185">Reference proteome</keyword>
<evidence type="ECO:0000313" key="2">
    <source>
        <dbReference type="EMBL" id="RWR49252.1"/>
    </source>
</evidence>
<sequence length="294" mass="32073">MLYEIRLAIDYDYAAPSDHIRNLVRLLPSDIPGRQRVLSRLLTVEPMPDERREAIDFFGNPTTSVAWHAPIGAVSFQLAAKVERRTAAPSGDLSALLDRLPAEIEAQQSLAPEVPHHFLGASPRVAPMTETTAFARKQLTAAMTAQQAVVAIGRALNRAMTFDAEATTVDTSAREAFAQRRGVCQDFTHIMIAALRGIGIPAGYVSGFLRTFPPPGKPRLEGADAMHAWVRAWVGFEAGWIEFDPTNDQFAGDDYVTIAIGRDYSDVAPVRGVMRTAGGHETRQAVDVIPLEKA</sequence>
<dbReference type="PANTHER" id="PTHR33490:SF7">
    <property type="entry name" value="BLR2979 PROTEIN"/>
    <property type="match status" value="1"/>
</dbReference>
<dbReference type="Pfam" id="PF01841">
    <property type="entry name" value="Transglut_core"/>
    <property type="match status" value="1"/>
</dbReference>
<protein>
    <submittedName>
        <fullName evidence="2">Transglutaminase family protein</fullName>
    </submittedName>
</protein>
<dbReference type="SMART" id="SM00460">
    <property type="entry name" value="TGc"/>
    <property type="match status" value="1"/>
</dbReference>
<dbReference type="Gene3D" id="3.10.620.30">
    <property type="match status" value="1"/>
</dbReference>
<comment type="caution">
    <text evidence="2">The sequence shown here is derived from an EMBL/GenBank/DDBJ whole genome shotgun (WGS) entry which is preliminary data.</text>
</comment>